<evidence type="ECO:0000313" key="2">
    <source>
        <dbReference type="EMBL" id="OMO51876.1"/>
    </source>
</evidence>
<keyword evidence="3" id="KW-1185">Reference proteome</keyword>
<evidence type="ECO:0000313" key="3">
    <source>
        <dbReference type="Proteomes" id="UP000187203"/>
    </source>
</evidence>
<feature type="domain" description="Rhodanese" evidence="1">
    <location>
        <begin position="2"/>
        <end position="40"/>
    </location>
</feature>
<accession>A0A1R3G1A6</accession>
<dbReference type="PANTHER" id="PTHR45187">
    <property type="entry name" value="RHODANESE-LIKE DOMAIN-CONTAINING PROTEIN 11, CHLOROPLASTIC"/>
    <property type="match status" value="1"/>
</dbReference>
<comment type="caution">
    <text evidence="2">The sequence shown here is derived from an EMBL/GenBank/DDBJ whole genome shotgun (WGS) entry which is preliminary data.</text>
</comment>
<sequence>MGGLGSLAACDLLYDAGYNNLFWVQGGLEVAEEEDLAREESQPPKFAGIGGVSEFLGLFLTHSPVSCDLIEDFE</sequence>
<reference evidence="3" key="1">
    <citation type="submission" date="2013-09" db="EMBL/GenBank/DDBJ databases">
        <title>Corchorus olitorius genome sequencing.</title>
        <authorList>
            <person name="Alam M."/>
            <person name="Haque M.S."/>
            <person name="Islam M.S."/>
            <person name="Emdad E.M."/>
            <person name="Islam M.M."/>
            <person name="Ahmed B."/>
            <person name="Halim A."/>
            <person name="Hossen Q.M.M."/>
            <person name="Hossain M.Z."/>
            <person name="Ahmed R."/>
            <person name="Khan M.M."/>
            <person name="Islam R."/>
            <person name="Rashid M.M."/>
            <person name="Khan S.A."/>
            <person name="Rahman M.S."/>
            <person name="Alam M."/>
            <person name="Yahiya A.S."/>
            <person name="Khan M.S."/>
            <person name="Azam M.S."/>
            <person name="Haque T."/>
            <person name="Lashkar M.Z.H."/>
            <person name="Akhand A.I."/>
            <person name="Morshed G."/>
            <person name="Roy S."/>
            <person name="Uddin K.S."/>
            <person name="Rabeya T."/>
            <person name="Hossain A.S."/>
            <person name="Chowdhury A."/>
            <person name="Snigdha A.R."/>
            <person name="Mortoza M.S."/>
            <person name="Matin S.A."/>
            <person name="Hoque S.M.E."/>
            <person name="Islam M.K."/>
            <person name="Roy D.K."/>
            <person name="Haider R."/>
            <person name="Moosa M.M."/>
            <person name="Elias S.M."/>
            <person name="Hasan A.M."/>
            <person name="Jahan S."/>
            <person name="Shafiuddin M."/>
            <person name="Mahmood N."/>
            <person name="Shommy N.S."/>
        </authorList>
    </citation>
    <scope>NUCLEOTIDE SEQUENCE [LARGE SCALE GENOMIC DNA]</scope>
    <source>
        <strain evidence="3">cv. O-4</strain>
    </source>
</reference>
<dbReference type="AlphaFoldDB" id="A0A1R3G1A6"/>
<evidence type="ECO:0000259" key="1">
    <source>
        <dbReference type="PROSITE" id="PS50206"/>
    </source>
</evidence>
<dbReference type="PROSITE" id="PS50206">
    <property type="entry name" value="RHODANESE_3"/>
    <property type="match status" value="1"/>
</dbReference>
<dbReference type="InterPro" id="IPR044664">
    <property type="entry name" value="STR11-like"/>
</dbReference>
<dbReference type="OrthoDB" id="566238at2759"/>
<dbReference type="InterPro" id="IPR001763">
    <property type="entry name" value="Rhodanese-like_dom"/>
</dbReference>
<proteinExistence type="predicted"/>
<dbReference type="PANTHER" id="PTHR45187:SF2">
    <property type="entry name" value="RHODANESE-LIKE DOMAIN-CONTAINING PROTEIN 11, CHLOROPLASTIC"/>
    <property type="match status" value="1"/>
</dbReference>
<dbReference type="EMBL" id="AWUE01024016">
    <property type="protein sequence ID" value="OMO51876.1"/>
    <property type="molecule type" value="Genomic_DNA"/>
</dbReference>
<dbReference type="Proteomes" id="UP000187203">
    <property type="component" value="Unassembled WGS sequence"/>
</dbReference>
<dbReference type="STRING" id="93759.A0A1R3G1A6"/>
<protein>
    <recommendedName>
        <fullName evidence="1">Rhodanese domain-containing protein</fullName>
    </recommendedName>
</protein>
<gene>
    <name evidence="2" type="ORF">COLO4_37484</name>
</gene>
<organism evidence="2 3">
    <name type="scientific">Corchorus olitorius</name>
    <dbReference type="NCBI Taxonomy" id="93759"/>
    <lineage>
        <taxon>Eukaryota</taxon>
        <taxon>Viridiplantae</taxon>
        <taxon>Streptophyta</taxon>
        <taxon>Embryophyta</taxon>
        <taxon>Tracheophyta</taxon>
        <taxon>Spermatophyta</taxon>
        <taxon>Magnoliopsida</taxon>
        <taxon>eudicotyledons</taxon>
        <taxon>Gunneridae</taxon>
        <taxon>Pentapetalae</taxon>
        <taxon>rosids</taxon>
        <taxon>malvids</taxon>
        <taxon>Malvales</taxon>
        <taxon>Malvaceae</taxon>
        <taxon>Grewioideae</taxon>
        <taxon>Apeibeae</taxon>
        <taxon>Corchorus</taxon>
    </lineage>
</organism>
<name>A0A1R3G1A6_9ROSI</name>